<evidence type="ECO:0000313" key="3">
    <source>
        <dbReference type="Proteomes" id="UP000198397"/>
    </source>
</evidence>
<protein>
    <submittedName>
        <fullName evidence="2">Uncharacterized protein</fullName>
    </submittedName>
</protein>
<keyword evidence="3" id="KW-1185">Reference proteome</keyword>
<keyword evidence="1" id="KW-0472">Membrane</keyword>
<keyword evidence="1" id="KW-0812">Transmembrane</keyword>
<evidence type="ECO:0000256" key="1">
    <source>
        <dbReference type="SAM" id="Phobius"/>
    </source>
</evidence>
<feature type="transmembrane region" description="Helical" evidence="1">
    <location>
        <begin position="17"/>
        <end position="38"/>
    </location>
</feature>
<name>A0A238X206_HALVU</name>
<reference evidence="2 3" key="1">
    <citation type="submission" date="2017-06" db="EMBL/GenBank/DDBJ databases">
        <authorList>
            <person name="Kim H.J."/>
            <person name="Triplett B.A."/>
        </authorList>
    </citation>
    <scope>NUCLEOTIDE SEQUENCE [LARGE SCALE GENOMIC DNA]</scope>
    <source>
        <strain evidence="2 3">DSM 8800</strain>
    </source>
</reference>
<evidence type="ECO:0000313" key="2">
    <source>
        <dbReference type="EMBL" id="SNR52661.1"/>
    </source>
</evidence>
<proteinExistence type="predicted"/>
<dbReference type="EMBL" id="FZNQ01000012">
    <property type="protein sequence ID" value="SNR52661.1"/>
    <property type="molecule type" value="Genomic_DNA"/>
</dbReference>
<gene>
    <name evidence="2" type="ORF">SAMN06264855_11254</name>
</gene>
<keyword evidence="1" id="KW-1133">Transmembrane helix</keyword>
<dbReference type="AlphaFoldDB" id="A0A238X206"/>
<accession>A0A238X206</accession>
<sequence length="43" mass="4811">MGIGEILSGEEMTMRQVGIIIVGWILLVSVVSVLLLLYTRFFI</sequence>
<organism evidence="2 3">
    <name type="scientific">Halorubrum vacuolatum</name>
    <name type="common">Natronobacterium vacuolatum</name>
    <dbReference type="NCBI Taxonomy" id="63740"/>
    <lineage>
        <taxon>Archaea</taxon>
        <taxon>Methanobacteriati</taxon>
        <taxon>Methanobacteriota</taxon>
        <taxon>Stenosarchaea group</taxon>
        <taxon>Halobacteria</taxon>
        <taxon>Halobacteriales</taxon>
        <taxon>Haloferacaceae</taxon>
        <taxon>Halorubrum</taxon>
    </lineage>
</organism>
<dbReference type="Proteomes" id="UP000198397">
    <property type="component" value="Unassembled WGS sequence"/>
</dbReference>
<dbReference type="RefSeq" id="WP_281251564.1">
    <property type="nucleotide sequence ID" value="NZ_FZNQ01000012.1"/>
</dbReference>